<reference evidence="8" key="1">
    <citation type="journal article" date="2014" name="Nat. Genet.">
        <title>Genome of the human hookworm Necator americanus.</title>
        <authorList>
            <person name="Tang Y.T."/>
            <person name="Gao X."/>
            <person name="Rosa B.A."/>
            <person name="Abubucker S."/>
            <person name="Hallsworth-Pepin K."/>
            <person name="Martin J."/>
            <person name="Tyagi R."/>
            <person name="Heizer E."/>
            <person name="Zhang X."/>
            <person name="Bhonagiri-Palsikar V."/>
            <person name="Minx P."/>
            <person name="Warren W.C."/>
            <person name="Wang Q."/>
            <person name="Zhan B."/>
            <person name="Hotez P.J."/>
            <person name="Sternberg P.W."/>
            <person name="Dougall A."/>
            <person name="Gaze S.T."/>
            <person name="Mulvenna J."/>
            <person name="Sotillo J."/>
            <person name="Ranganathan S."/>
            <person name="Rabelo E.M."/>
            <person name="Wilson R.K."/>
            <person name="Felgner P.L."/>
            <person name="Bethony J."/>
            <person name="Hawdon J.M."/>
            <person name="Gasser R.B."/>
            <person name="Loukas A."/>
            <person name="Mitreva M."/>
        </authorList>
    </citation>
    <scope>NUCLEOTIDE SEQUENCE [LARGE SCALE GENOMIC DNA]</scope>
</reference>
<dbReference type="Pfam" id="PF07690">
    <property type="entry name" value="MFS_1"/>
    <property type="match status" value="1"/>
</dbReference>
<feature type="transmembrane region" description="Helical" evidence="5">
    <location>
        <begin position="212"/>
        <end position="232"/>
    </location>
</feature>
<evidence type="ECO:0000256" key="2">
    <source>
        <dbReference type="ARBA" id="ARBA00022692"/>
    </source>
</evidence>
<evidence type="ECO:0000259" key="6">
    <source>
        <dbReference type="PROSITE" id="PS50850"/>
    </source>
</evidence>
<dbReference type="GO" id="GO:0022857">
    <property type="term" value="F:transmembrane transporter activity"/>
    <property type="evidence" value="ECO:0007669"/>
    <property type="project" value="InterPro"/>
</dbReference>
<organism evidence="7 8">
    <name type="scientific">Necator americanus</name>
    <name type="common">Human hookworm</name>
    <dbReference type="NCBI Taxonomy" id="51031"/>
    <lineage>
        <taxon>Eukaryota</taxon>
        <taxon>Metazoa</taxon>
        <taxon>Ecdysozoa</taxon>
        <taxon>Nematoda</taxon>
        <taxon>Chromadorea</taxon>
        <taxon>Rhabditida</taxon>
        <taxon>Rhabditina</taxon>
        <taxon>Rhabditomorpha</taxon>
        <taxon>Strongyloidea</taxon>
        <taxon>Ancylostomatidae</taxon>
        <taxon>Bunostominae</taxon>
        <taxon>Necator</taxon>
    </lineage>
</organism>
<sequence>MCDVFYLPRALVSALVPSTRFALALICFFGCFVTYSLRTNMSFAIVCMVIENKTTELEPGAVNKCGKEIVVSDANEIVTGEFEWSKSIQGQILGAFFWGYLGSQVLGGYLASRFGGKRVILTCILGSSILTLASPVAARTNAYFLAGLRVAIGFLQGATFPAMHTMWSVWGPPLELSVLTGVTYAGAQIGNVFVLPLSGFLCQYGFDGGWPSIFYILGIIGLLWCIIWIYMVSDRPSNHPRISEAEKQYITKAVEENMGKHTGKPPATPWGSILTSRAVWACWFGHFAGDWGAYTMLVSLPSFLKDVLGLDLSSVGSLF</sequence>
<feature type="domain" description="Major facilitator superfamily (MFS) profile" evidence="6">
    <location>
        <begin position="44"/>
        <end position="319"/>
    </location>
</feature>
<dbReference type="AlphaFoldDB" id="W2T443"/>
<dbReference type="OrthoDB" id="2985014at2759"/>
<keyword evidence="4 5" id="KW-0472">Membrane</keyword>
<name>W2T443_NECAM</name>
<evidence type="ECO:0000313" key="7">
    <source>
        <dbReference type="EMBL" id="ETN76314.1"/>
    </source>
</evidence>
<feature type="transmembrane region" description="Helical" evidence="5">
    <location>
        <begin position="150"/>
        <end position="170"/>
    </location>
</feature>
<feature type="transmembrane region" description="Helical" evidence="5">
    <location>
        <begin position="20"/>
        <end position="37"/>
    </location>
</feature>
<dbReference type="KEGG" id="nai:NECAME_03477"/>
<keyword evidence="3 5" id="KW-1133">Transmembrane helix</keyword>
<dbReference type="Gene3D" id="1.20.1250.20">
    <property type="entry name" value="MFS general substrate transporter like domains"/>
    <property type="match status" value="1"/>
</dbReference>
<comment type="subcellular location">
    <subcellularLocation>
        <location evidence="1">Membrane</location>
        <topology evidence="1">Multi-pass membrane protein</topology>
    </subcellularLocation>
</comment>
<evidence type="ECO:0000256" key="1">
    <source>
        <dbReference type="ARBA" id="ARBA00004141"/>
    </source>
</evidence>
<dbReference type="InterPro" id="IPR036259">
    <property type="entry name" value="MFS_trans_sf"/>
</dbReference>
<accession>W2T443</accession>
<dbReference type="FunFam" id="1.20.1250.20:FF:000532">
    <property type="entry name" value="SLC (SoLute Carrier) homolog"/>
    <property type="match status" value="1"/>
</dbReference>
<feature type="non-terminal residue" evidence="7">
    <location>
        <position position="319"/>
    </location>
</feature>
<dbReference type="InterPro" id="IPR011701">
    <property type="entry name" value="MFS"/>
</dbReference>
<dbReference type="SUPFAM" id="SSF103473">
    <property type="entry name" value="MFS general substrate transporter"/>
    <property type="match status" value="1"/>
</dbReference>
<dbReference type="GO" id="GO:0016020">
    <property type="term" value="C:membrane"/>
    <property type="evidence" value="ECO:0007669"/>
    <property type="project" value="UniProtKB-SubCell"/>
</dbReference>
<evidence type="ECO:0000256" key="3">
    <source>
        <dbReference type="ARBA" id="ARBA00022989"/>
    </source>
</evidence>
<dbReference type="InterPro" id="IPR020846">
    <property type="entry name" value="MFS_dom"/>
</dbReference>
<protein>
    <submittedName>
        <fullName evidence="7">Transporter, major facilitator family protein</fullName>
    </submittedName>
</protein>
<dbReference type="Proteomes" id="UP000053676">
    <property type="component" value="Unassembled WGS sequence"/>
</dbReference>
<keyword evidence="2 5" id="KW-0812">Transmembrane</keyword>
<dbReference type="EMBL" id="KI660234">
    <property type="protein sequence ID" value="ETN76314.1"/>
    <property type="molecule type" value="Genomic_DNA"/>
</dbReference>
<dbReference type="OMA" id="SEFGWPY"/>
<dbReference type="InterPro" id="IPR050382">
    <property type="entry name" value="MFS_Na/Anion_cotransporter"/>
</dbReference>
<evidence type="ECO:0000313" key="8">
    <source>
        <dbReference type="Proteomes" id="UP000053676"/>
    </source>
</evidence>
<evidence type="ECO:0000256" key="5">
    <source>
        <dbReference type="SAM" id="Phobius"/>
    </source>
</evidence>
<dbReference type="STRING" id="51031.W2T443"/>
<evidence type="ECO:0000256" key="4">
    <source>
        <dbReference type="ARBA" id="ARBA00023136"/>
    </source>
</evidence>
<dbReference type="PROSITE" id="PS50850">
    <property type="entry name" value="MFS"/>
    <property type="match status" value="1"/>
</dbReference>
<gene>
    <name evidence="7" type="ORF">NECAME_03477</name>
</gene>
<dbReference type="GO" id="GO:0006820">
    <property type="term" value="P:monoatomic anion transport"/>
    <property type="evidence" value="ECO:0007669"/>
    <property type="project" value="TreeGrafter"/>
</dbReference>
<proteinExistence type="predicted"/>
<keyword evidence="8" id="KW-1185">Reference proteome</keyword>
<feature type="transmembrane region" description="Helical" evidence="5">
    <location>
        <begin position="119"/>
        <end position="138"/>
    </location>
</feature>
<dbReference type="PANTHER" id="PTHR11662:SF399">
    <property type="entry name" value="FI19708P1-RELATED"/>
    <property type="match status" value="1"/>
</dbReference>
<dbReference type="PANTHER" id="PTHR11662">
    <property type="entry name" value="SOLUTE CARRIER FAMILY 17"/>
    <property type="match status" value="1"/>
</dbReference>